<dbReference type="InterPro" id="IPR003609">
    <property type="entry name" value="Pan_app"/>
</dbReference>
<evidence type="ECO:0000259" key="2">
    <source>
        <dbReference type="Pfam" id="PF00024"/>
    </source>
</evidence>
<dbReference type="SUPFAM" id="SSF57414">
    <property type="entry name" value="Hairpin loop containing domain-like"/>
    <property type="match status" value="1"/>
</dbReference>
<name>A0A914BSP9_PATMI</name>
<feature type="domain" description="Apple" evidence="2">
    <location>
        <begin position="72"/>
        <end position="105"/>
    </location>
</feature>
<dbReference type="Pfam" id="PF00024">
    <property type="entry name" value="PAN_1"/>
    <property type="match status" value="1"/>
</dbReference>
<dbReference type="RefSeq" id="XP_038079308.1">
    <property type="nucleotide sequence ID" value="XM_038223380.1"/>
</dbReference>
<evidence type="ECO:0000313" key="3">
    <source>
        <dbReference type="EnsemblMetazoa" id="XP_038079308.1"/>
    </source>
</evidence>
<dbReference type="AlphaFoldDB" id="A0A914BSP9"/>
<dbReference type="Proteomes" id="UP000887568">
    <property type="component" value="Unplaced"/>
</dbReference>
<protein>
    <recommendedName>
        <fullName evidence="2">Apple domain-containing protein</fullName>
    </recommendedName>
</protein>
<reference evidence="3" key="1">
    <citation type="submission" date="2022-11" db="UniProtKB">
        <authorList>
            <consortium name="EnsemblMetazoa"/>
        </authorList>
    </citation>
    <scope>IDENTIFICATION</scope>
</reference>
<keyword evidence="4" id="KW-1185">Reference proteome</keyword>
<feature type="region of interest" description="Disordered" evidence="1">
    <location>
        <begin position="1"/>
        <end position="61"/>
    </location>
</feature>
<organism evidence="3 4">
    <name type="scientific">Patiria miniata</name>
    <name type="common">Bat star</name>
    <name type="synonym">Asterina miniata</name>
    <dbReference type="NCBI Taxonomy" id="46514"/>
    <lineage>
        <taxon>Eukaryota</taxon>
        <taxon>Metazoa</taxon>
        <taxon>Echinodermata</taxon>
        <taxon>Eleutherozoa</taxon>
        <taxon>Asterozoa</taxon>
        <taxon>Asteroidea</taxon>
        <taxon>Valvatacea</taxon>
        <taxon>Valvatida</taxon>
        <taxon>Asterinidae</taxon>
        <taxon>Patiria</taxon>
    </lineage>
</organism>
<accession>A0A914BSP9</accession>
<dbReference type="EnsemblMetazoa" id="XM_038223380.1">
    <property type="protein sequence ID" value="XP_038079308.1"/>
    <property type="gene ID" value="LOC119746424"/>
</dbReference>
<dbReference type="GeneID" id="119746424"/>
<proteinExistence type="predicted"/>
<dbReference type="Gene3D" id="3.50.4.10">
    <property type="entry name" value="Hepatocyte Growth Factor"/>
    <property type="match status" value="1"/>
</dbReference>
<evidence type="ECO:0000313" key="4">
    <source>
        <dbReference type="Proteomes" id="UP000887568"/>
    </source>
</evidence>
<sequence length="129" mass="14076">MTTIEAAVTATAGSTSPIEPMTPCEDQGNSQTDRPASKRRSAVFASTFASHDPEGRPQAGLCPQGHVMATRRARSPIVCAVACSRDARCRSFNFHENEERCEMMNVVESGHVNVGLVDLEECVYMKRMV</sequence>
<evidence type="ECO:0000256" key="1">
    <source>
        <dbReference type="SAM" id="MobiDB-lite"/>
    </source>
</evidence>